<dbReference type="AlphaFoldDB" id="A0A840L983"/>
<gene>
    <name evidence="2" type="ORF">HNP55_002857</name>
</gene>
<proteinExistence type="predicted"/>
<protein>
    <submittedName>
        <fullName evidence="2">ABC-type amino acid transport substrate-binding protein</fullName>
    </submittedName>
</protein>
<evidence type="ECO:0000256" key="1">
    <source>
        <dbReference type="SAM" id="MobiDB-lite"/>
    </source>
</evidence>
<dbReference type="RefSeq" id="WP_184300540.1">
    <property type="nucleotide sequence ID" value="NZ_JACHLP010000005.1"/>
</dbReference>
<dbReference type="EMBL" id="JACHLP010000005">
    <property type="protein sequence ID" value="MBB4844321.1"/>
    <property type="molecule type" value="Genomic_DNA"/>
</dbReference>
<feature type="region of interest" description="Disordered" evidence="1">
    <location>
        <begin position="35"/>
        <end position="54"/>
    </location>
</feature>
<dbReference type="Proteomes" id="UP000562027">
    <property type="component" value="Unassembled WGS sequence"/>
</dbReference>
<accession>A0A840L983</accession>
<dbReference type="SUPFAM" id="SSF53850">
    <property type="entry name" value="Periplasmic binding protein-like II"/>
    <property type="match status" value="1"/>
</dbReference>
<name>A0A840L983_9BURK</name>
<sequence>MSRTALPAGSQEPVQQRRELLLTALALGLGLEACSPESPPSAKDEGQGAAELAASAASTPRTAAAVGPVAVDAPDISVNAMLLPGLVNSADEGTFIDLIKAVASVYKGGKFSISVAPVARVTDNVTRGIVDLGFPTLRMNPAKDAALPYRLTTAAFGRVNFVLYSNKARPLTKAMLEQAQREHKSGDFKYRIEAPRLAWDFPVQHFTNFESALRKVDAGRLDALLWAQEEADLELRRLGLKSIRRELYTDYEDVMMLPRGPRGDFVDKIISAAVENLQRSGRLQALYRKVHLPYDAWQP</sequence>
<organism evidence="2 3">
    <name type="scientific">Roseateles oligotrophus</name>
    <dbReference type="NCBI Taxonomy" id="1769250"/>
    <lineage>
        <taxon>Bacteria</taxon>
        <taxon>Pseudomonadati</taxon>
        <taxon>Pseudomonadota</taxon>
        <taxon>Betaproteobacteria</taxon>
        <taxon>Burkholderiales</taxon>
        <taxon>Sphaerotilaceae</taxon>
        <taxon>Roseateles</taxon>
    </lineage>
</organism>
<dbReference type="Gene3D" id="3.40.190.10">
    <property type="entry name" value="Periplasmic binding protein-like II"/>
    <property type="match status" value="2"/>
</dbReference>
<reference evidence="2 3" key="1">
    <citation type="submission" date="2020-08" db="EMBL/GenBank/DDBJ databases">
        <title>Functional genomics of gut bacteria from endangered species of beetles.</title>
        <authorList>
            <person name="Carlos-Shanley C."/>
        </authorList>
    </citation>
    <scope>NUCLEOTIDE SEQUENCE [LARGE SCALE GENOMIC DNA]</scope>
    <source>
        <strain evidence="2 3">S00239</strain>
    </source>
</reference>
<keyword evidence="3" id="KW-1185">Reference proteome</keyword>
<evidence type="ECO:0000313" key="2">
    <source>
        <dbReference type="EMBL" id="MBB4844321.1"/>
    </source>
</evidence>
<comment type="caution">
    <text evidence="2">The sequence shown here is derived from an EMBL/GenBank/DDBJ whole genome shotgun (WGS) entry which is preliminary data.</text>
</comment>
<evidence type="ECO:0000313" key="3">
    <source>
        <dbReference type="Proteomes" id="UP000562027"/>
    </source>
</evidence>